<comment type="caution">
    <text evidence="2">The sequence shown here is derived from an EMBL/GenBank/DDBJ whole genome shotgun (WGS) entry which is preliminary data.</text>
</comment>
<accession>A0A8H5HGE6</accession>
<feature type="coiled-coil region" evidence="1">
    <location>
        <begin position="57"/>
        <end position="91"/>
    </location>
</feature>
<dbReference type="EMBL" id="JAACJP010000007">
    <property type="protein sequence ID" value="KAF5383071.1"/>
    <property type="molecule type" value="Genomic_DNA"/>
</dbReference>
<protein>
    <submittedName>
        <fullName evidence="2">Uncharacterized protein</fullName>
    </submittedName>
</protein>
<sequence>MFILRSHQVHTTRLLPTQKRGFSKLSPQQLYFQPHQFNSHTFHSPVAPYSLHNHSEIDHLKLENSRLAKEVVRLEARVEKKRQNYDKLLEKVNIRYARIIDILSLKAPPRSLKAEDYEDVKFWTEKAYDACLKRNDGDTDGLATKKARRGRPTMTRTSIHTSKTTWDFPSAELAKVGDKAQKVFNSLTSKALAPQTWGQLVF</sequence>
<dbReference type="OrthoDB" id="3235325at2759"/>
<name>A0A8H5HGE6_9AGAR</name>
<dbReference type="Proteomes" id="UP000565441">
    <property type="component" value="Unassembled WGS sequence"/>
</dbReference>
<proteinExistence type="predicted"/>
<keyword evidence="1" id="KW-0175">Coiled coil</keyword>
<dbReference type="AlphaFoldDB" id="A0A8H5HGE6"/>
<evidence type="ECO:0000313" key="3">
    <source>
        <dbReference type="Proteomes" id="UP000565441"/>
    </source>
</evidence>
<gene>
    <name evidence="2" type="ORF">D9615_004973</name>
</gene>
<evidence type="ECO:0000256" key="1">
    <source>
        <dbReference type="SAM" id="Coils"/>
    </source>
</evidence>
<reference evidence="2 3" key="1">
    <citation type="journal article" date="2020" name="ISME J.">
        <title>Uncovering the hidden diversity of litter-decomposition mechanisms in mushroom-forming fungi.</title>
        <authorList>
            <person name="Floudas D."/>
            <person name="Bentzer J."/>
            <person name="Ahren D."/>
            <person name="Johansson T."/>
            <person name="Persson P."/>
            <person name="Tunlid A."/>
        </authorList>
    </citation>
    <scope>NUCLEOTIDE SEQUENCE [LARGE SCALE GENOMIC DNA]</scope>
    <source>
        <strain evidence="2 3">CBS 661.87</strain>
    </source>
</reference>
<evidence type="ECO:0000313" key="2">
    <source>
        <dbReference type="EMBL" id="KAF5383071.1"/>
    </source>
</evidence>
<keyword evidence="3" id="KW-1185">Reference proteome</keyword>
<organism evidence="2 3">
    <name type="scientific">Tricholomella constricta</name>
    <dbReference type="NCBI Taxonomy" id="117010"/>
    <lineage>
        <taxon>Eukaryota</taxon>
        <taxon>Fungi</taxon>
        <taxon>Dikarya</taxon>
        <taxon>Basidiomycota</taxon>
        <taxon>Agaricomycotina</taxon>
        <taxon>Agaricomycetes</taxon>
        <taxon>Agaricomycetidae</taxon>
        <taxon>Agaricales</taxon>
        <taxon>Tricholomatineae</taxon>
        <taxon>Lyophyllaceae</taxon>
        <taxon>Tricholomella</taxon>
    </lineage>
</organism>